<dbReference type="SUPFAM" id="SSF46785">
    <property type="entry name" value="Winged helix' DNA-binding domain"/>
    <property type="match status" value="1"/>
</dbReference>
<dbReference type="GO" id="GO:0000981">
    <property type="term" value="F:DNA-binding transcription factor activity, RNA polymerase II-specific"/>
    <property type="evidence" value="ECO:0007669"/>
    <property type="project" value="TreeGrafter"/>
</dbReference>
<dbReference type="PRINTS" id="PR00053">
    <property type="entry name" value="FORKHEAD"/>
</dbReference>
<feature type="compositionally biased region" description="Low complexity" evidence="3">
    <location>
        <begin position="200"/>
        <end position="231"/>
    </location>
</feature>
<feature type="compositionally biased region" description="Basic and acidic residues" evidence="3">
    <location>
        <begin position="710"/>
        <end position="730"/>
    </location>
</feature>
<dbReference type="OrthoDB" id="5954824at2759"/>
<feature type="domain" description="Fork-head" evidence="4">
    <location>
        <begin position="306"/>
        <end position="411"/>
    </location>
</feature>
<feature type="compositionally biased region" description="Low complexity" evidence="3">
    <location>
        <begin position="67"/>
        <end position="89"/>
    </location>
</feature>
<feature type="compositionally biased region" description="Polar residues" evidence="3">
    <location>
        <begin position="572"/>
        <end position="586"/>
    </location>
</feature>
<dbReference type="HOGENOM" id="CLU_341631_0_0_1"/>
<dbReference type="Pfam" id="PF00250">
    <property type="entry name" value="Forkhead"/>
    <property type="match status" value="1"/>
</dbReference>
<evidence type="ECO:0000313" key="5">
    <source>
        <dbReference type="EMBL" id="KDQ61445.1"/>
    </source>
</evidence>
<keyword evidence="1 2" id="KW-0238">DNA-binding</keyword>
<evidence type="ECO:0000259" key="4">
    <source>
        <dbReference type="PROSITE" id="PS50039"/>
    </source>
</evidence>
<name>A0A067Q5P3_9AGAM</name>
<dbReference type="EMBL" id="KL197712">
    <property type="protein sequence ID" value="KDQ61445.1"/>
    <property type="molecule type" value="Genomic_DNA"/>
</dbReference>
<feature type="region of interest" description="Disordered" evidence="3">
    <location>
        <begin position="170"/>
        <end position="189"/>
    </location>
</feature>
<dbReference type="Proteomes" id="UP000027265">
    <property type="component" value="Unassembled WGS sequence"/>
</dbReference>
<dbReference type="AlphaFoldDB" id="A0A067Q5P3"/>
<evidence type="ECO:0000256" key="2">
    <source>
        <dbReference type="PROSITE-ProRule" id="PRU00089"/>
    </source>
</evidence>
<dbReference type="InterPro" id="IPR001766">
    <property type="entry name" value="Fork_head_dom"/>
</dbReference>
<feature type="region of interest" description="Disordered" evidence="3">
    <location>
        <begin position="246"/>
        <end position="265"/>
    </location>
</feature>
<keyword evidence="2" id="KW-0539">Nucleus</keyword>
<dbReference type="GO" id="GO:0000978">
    <property type="term" value="F:RNA polymerase II cis-regulatory region sequence-specific DNA binding"/>
    <property type="evidence" value="ECO:0007669"/>
    <property type="project" value="TreeGrafter"/>
</dbReference>
<feature type="region of interest" description="Disordered" evidence="3">
    <location>
        <begin position="694"/>
        <end position="777"/>
    </location>
</feature>
<evidence type="ECO:0000313" key="6">
    <source>
        <dbReference type="Proteomes" id="UP000027265"/>
    </source>
</evidence>
<dbReference type="PROSITE" id="PS50039">
    <property type="entry name" value="FORK_HEAD_3"/>
    <property type="match status" value="1"/>
</dbReference>
<feature type="region of interest" description="Disordered" evidence="3">
    <location>
        <begin position="616"/>
        <end position="667"/>
    </location>
</feature>
<organism evidence="5 6">
    <name type="scientific">Jaapia argillacea MUCL 33604</name>
    <dbReference type="NCBI Taxonomy" id="933084"/>
    <lineage>
        <taxon>Eukaryota</taxon>
        <taxon>Fungi</taxon>
        <taxon>Dikarya</taxon>
        <taxon>Basidiomycota</taxon>
        <taxon>Agaricomycotina</taxon>
        <taxon>Agaricomycetes</taxon>
        <taxon>Agaricomycetidae</taxon>
        <taxon>Jaapiales</taxon>
        <taxon>Jaapiaceae</taxon>
        <taxon>Jaapia</taxon>
    </lineage>
</organism>
<accession>A0A067Q5P3</accession>
<feature type="region of interest" description="Disordered" evidence="3">
    <location>
        <begin position="197"/>
        <end position="235"/>
    </location>
</feature>
<evidence type="ECO:0000256" key="1">
    <source>
        <dbReference type="ARBA" id="ARBA00023125"/>
    </source>
</evidence>
<feature type="region of interest" description="Disordered" evidence="3">
    <location>
        <begin position="121"/>
        <end position="153"/>
    </location>
</feature>
<dbReference type="InterPro" id="IPR036390">
    <property type="entry name" value="WH_DNA-bd_sf"/>
</dbReference>
<dbReference type="InParanoid" id="A0A067Q5P3"/>
<evidence type="ECO:0000256" key="3">
    <source>
        <dbReference type="SAM" id="MobiDB-lite"/>
    </source>
</evidence>
<dbReference type="CDD" id="cd00059">
    <property type="entry name" value="FH_FOX"/>
    <property type="match status" value="1"/>
</dbReference>
<feature type="region of interest" description="Disordered" evidence="3">
    <location>
        <begin position="421"/>
        <end position="464"/>
    </location>
</feature>
<dbReference type="PANTHER" id="PTHR11829">
    <property type="entry name" value="FORKHEAD BOX PROTEIN"/>
    <property type="match status" value="1"/>
</dbReference>
<feature type="compositionally biased region" description="Low complexity" evidence="3">
    <location>
        <begin position="249"/>
        <end position="265"/>
    </location>
</feature>
<feature type="compositionally biased region" description="Low complexity" evidence="3">
    <location>
        <begin position="738"/>
        <end position="752"/>
    </location>
</feature>
<gene>
    <name evidence="5" type="ORF">JAAARDRAFT_66557</name>
</gene>
<proteinExistence type="predicted"/>
<reference evidence="6" key="1">
    <citation type="journal article" date="2014" name="Proc. Natl. Acad. Sci. U.S.A.">
        <title>Extensive sampling of basidiomycete genomes demonstrates inadequacy of the white-rot/brown-rot paradigm for wood decay fungi.</title>
        <authorList>
            <person name="Riley R."/>
            <person name="Salamov A.A."/>
            <person name="Brown D.W."/>
            <person name="Nagy L.G."/>
            <person name="Floudas D."/>
            <person name="Held B.W."/>
            <person name="Levasseur A."/>
            <person name="Lombard V."/>
            <person name="Morin E."/>
            <person name="Otillar R."/>
            <person name="Lindquist E.A."/>
            <person name="Sun H."/>
            <person name="LaButti K.M."/>
            <person name="Schmutz J."/>
            <person name="Jabbour D."/>
            <person name="Luo H."/>
            <person name="Baker S.E."/>
            <person name="Pisabarro A.G."/>
            <person name="Walton J.D."/>
            <person name="Blanchette R.A."/>
            <person name="Henrissat B."/>
            <person name="Martin F."/>
            <person name="Cullen D."/>
            <person name="Hibbett D.S."/>
            <person name="Grigoriev I.V."/>
        </authorList>
    </citation>
    <scope>NUCLEOTIDE SEQUENCE [LARGE SCALE GENOMIC DNA]</scope>
    <source>
        <strain evidence="6">MUCL 33604</strain>
    </source>
</reference>
<feature type="region of interest" description="Disordered" evidence="3">
    <location>
        <begin position="524"/>
        <end position="599"/>
    </location>
</feature>
<dbReference type="STRING" id="933084.A0A067Q5P3"/>
<comment type="subcellular location">
    <subcellularLocation>
        <location evidence="2">Nucleus</location>
    </subcellularLocation>
</comment>
<dbReference type="PANTHER" id="PTHR11829:SF343">
    <property type="entry name" value="FORK-HEAD DOMAIN-CONTAINING PROTEIN"/>
    <property type="match status" value="1"/>
</dbReference>
<dbReference type="Gene3D" id="1.10.10.10">
    <property type="entry name" value="Winged helix-like DNA-binding domain superfamily/Winged helix DNA-binding domain"/>
    <property type="match status" value="1"/>
</dbReference>
<feature type="compositionally biased region" description="Low complexity" evidence="3">
    <location>
        <begin position="525"/>
        <end position="539"/>
    </location>
</feature>
<keyword evidence="6" id="KW-1185">Reference proteome</keyword>
<feature type="compositionally biased region" description="Pro residues" evidence="3">
    <location>
        <begin position="651"/>
        <end position="660"/>
    </location>
</feature>
<feature type="region of interest" description="Disordered" evidence="3">
    <location>
        <begin position="57"/>
        <end position="107"/>
    </location>
</feature>
<dbReference type="SMART" id="SM00339">
    <property type="entry name" value="FH"/>
    <property type="match status" value="1"/>
</dbReference>
<dbReference type="InterPro" id="IPR036388">
    <property type="entry name" value="WH-like_DNA-bd_sf"/>
</dbReference>
<feature type="DNA-binding region" description="Fork-head" evidence="2">
    <location>
        <begin position="306"/>
        <end position="411"/>
    </location>
</feature>
<dbReference type="GO" id="GO:0005634">
    <property type="term" value="C:nucleus"/>
    <property type="evidence" value="ECO:0007669"/>
    <property type="project" value="UniProtKB-SubCell"/>
</dbReference>
<dbReference type="InterPro" id="IPR050211">
    <property type="entry name" value="FOX_domain-containing"/>
</dbReference>
<sequence length="830" mass="90317">MAEMAGPHAVPSSSLSPVSELLKSMGMTREDLSRHSEQMKQFLTAENAPSFRVFAQENSAVQDRRTPASVSVPRSRSNSVADASVVHRTTPPPVTPVKTEPIDIPMPSRQMDSMEMIIERKNRMSKKERRGRRERERTLAPPPSPSPSQSNCSLDIFMHSRGVRRVDEPEMTCSLPDNSPQEAPPVTPQHHRYYREYSEPTTSRSRHSTLPSTTTTTTTTTTEPPSPILTSAVTANPFITPRKNNYYRSSLPPSSPLMSSPAASSPFPQRIVNLVSSPGPMGPAPSESDYDTLPFTLPPGPYSPTKPSHSYAALIGQAILASPNHRLTLQEIYEFITIVYPHFKRGGAGQGEQTWMNSIRHVLSTTAVFRKVSRDKDDGGFMSKGKGRTLWAIWDADLDCFRDGGFDKRFCKDMVSELGGKAPRKRAAPEDTPGGRRSKRAKKTDPKASAPLAVPVPSHPAIFSGPPPFSHAHPIFPPPPGFHMNQQPYYPAYVAAPPGHVLPAGVIFPPLPPSSQFYHIQPIPSTSSASASSSSRASTELSCGSPPPSSASSVQETPELMPHNGSSSSSSPPLASQGTSTTSPAHTSGEIVIMDGDDPDAFDALEPGFAFVRDRKGKAPQLSFPRPDSPLSRKSAARVRQVSNPTVSSPPTLPALPSTPPRNAGVNHVQLSPVRTPISHRGFHMSPSMNLSYYKTHLDPPPPPSFASSSHRDEAANAEPRAMEEPEHMRTPVRKRPSTSSSSTLPGGSSFPPVTPKRLVFPNHNTEDSPFRTPLQGSLFDPYDASAILDEELSRFGTQESPAGFFGREGRSLLYRSPDMPSPGRWPRLW</sequence>
<protein>
    <recommendedName>
        <fullName evidence="4">Fork-head domain-containing protein</fullName>
    </recommendedName>
</protein>